<evidence type="ECO:0000256" key="1">
    <source>
        <dbReference type="SAM" id="MobiDB-lite"/>
    </source>
</evidence>
<feature type="region of interest" description="Disordered" evidence="1">
    <location>
        <begin position="1"/>
        <end position="55"/>
    </location>
</feature>
<dbReference type="Pfam" id="PF23876">
    <property type="entry name" value="DUF7230"/>
    <property type="match status" value="1"/>
</dbReference>
<protein>
    <submittedName>
        <fullName evidence="2">Uncharacterized protein</fullName>
    </submittedName>
</protein>
<dbReference type="InterPro" id="IPR055654">
    <property type="entry name" value="DUF7230"/>
</dbReference>
<proteinExistence type="predicted"/>
<reference evidence="2 3" key="1">
    <citation type="journal article" date="2016" name="Front. Microbiol.">
        <title>Comparative Functional Genomic Analysis of Two Vibrio Phages Reveals Complex Metabolic Interactions with the Host Cell.</title>
        <authorList>
            <person name="Skliros D."/>
            <person name="Kalatzis P.G."/>
            <person name="Katharios P."/>
            <person name="Flemetakis E."/>
        </authorList>
    </citation>
    <scope>NUCLEOTIDE SEQUENCE [LARGE SCALE GENOMIC DNA]</scope>
</reference>
<evidence type="ECO:0000313" key="2">
    <source>
        <dbReference type="EMBL" id="ALP47324.1"/>
    </source>
</evidence>
<feature type="compositionally biased region" description="Basic residues" evidence="1">
    <location>
        <begin position="36"/>
        <end position="55"/>
    </location>
</feature>
<organism evidence="2 3">
    <name type="scientific">Vibrio phage phi-Grn1</name>
    <dbReference type="NCBI Taxonomy" id="1747713"/>
    <lineage>
        <taxon>Viruses</taxon>
        <taxon>Duplodnaviria</taxon>
        <taxon>Heunggongvirae</taxon>
        <taxon>Uroviricota</taxon>
        <taxon>Caudoviricetes</taxon>
        <taxon>Pantevenvirales</taxon>
        <taxon>Straboviridae</taxon>
        <taxon>Schizotequatrovirus</taxon>
        <taxon>Schizotequatrovirus valkk3</taxon>
    </lineage>
</organism>
<sequence>MENLMSKNKENNKPQNFVAKHMNTFNHASVEEDRKKKSKRLTKRKMKHKGKAYDE</sequence>
<evidence type="ECO:0000313" key="3">
    <source>
        <dbReference type="Proteomes" id="UP000230575"/>
    </source>
</evidence>
<dbReference type="EMBL" id="KT919972">
    <property type="protein sequence ID" value="ALP47324.1"/>
    <property type="molecule type" value="Genomic_DNA"/>
</dbReference>
<dbReference type="Proteomes" id="UP000230575">
    <property type="component" value="Segment"/>
</dbReference>
<gene>
    <name evidence="2" type="ORF">phiGrn1_0019</name>
</gene>
<name>A0A126HHG8_9CAUD</name>
<accession>A0A126HHG8</accession>